<protein>
    <recommendedName>
        <fullName evidence="1">TAF6 C-terminal HEAT repeat domain-containing protein</fullName>
    </recommendedName>
</protein>
<dbReference type="OrthoDB" id="511252at2759"/>
<organism evidence="3">
    <name type="scientific">Chlorella variabilis</name>
    <name type="common">Green alga</name>
    <dbReference type="NCBI Taxonomy" id="554065"/>
    <lineage>
        <taxon>Eukaryota</taxon>
        <taxon>Viridiplantae</taxon>
        <taxon>Chlorophyta</taxon>
        <taxon>core chlorophytes</taxon>
        <taxon>Trebouxiophyceae</taxon>
        <taxon>Chlorellales</taxon>
        <taxon>Chlorellaceae</taxon>
        <taxon>Chlorella clade</taxon>
        <taxon>Chlorella</taxon>
    </lineage>
</organism>
<name>E1ZQR6_CHLVA</name>
<evidence type="ECO:0000313" key="2">
    <source>
        <dbReference type="EMBL" id="EFN51843.1"/>
    </source>
</evidence>
<dbReference type="InParanoid" id="E1ZQR6"/>
<dbReference type="InterPro" id="IPR011442">
    <property type="entry name" value="TAF6_C"/>
</dbReference>
<dbReference type="AlphaFoldDB" id="E1ZQR6"/>
<dbReference type="GO" id="GO:0006367">
    <property type="term" value="P:transcription initiation at RNA polymerase II promoter"/>
    <property type="evidence" value="ECO:0007669"/>
    <property type="project" value="InterPro"/>
</dbReference>
<dbReference type="Proteomes" id="UP000008141">
    <property type="component" value="Unassembled WGS sequence"/>
</dbReference>
<dbReference type="Gene3D" id="1.25.40.770">
    <property type="entry name" value="TAF6, C-terminal HEAT repeat domain"/>
    <property type="match status" value="1"/>
</dbReference>
<dbReference type="InterPro" id="IPR046344">
    <property type="entry name" value="TAF6_C_sf"/>
</dbReference>
<gene>
    <name evidence="2" type="ORF">CHLNCDRAFT_139708</name>
</gene>
<dbReference type="KEGG" id="cvr:CHLNCDRAFT_139708"/>
<reference evidence="2 3" key="1">
    <citation type="journal article" date="2010" name="Plant Cell">
        <title>The Chlorella variabilis NC64A genome reveals adaptation to photosymbiosis, coevolution with viruses, and cryptic sex.</title>
        <authorList>
            <person name="Blanc G."/>
            <person name="Duncan G."/>
            <person name="Agarkova I."/>
            <person name="Borodovsky M."/>
            <person name="Gurnon J."/>
            <person name="Kuo A."/>
            <person name="Lindquist E."/>
            <person name="Lucas S."/>
            <person name="Pangilinan J."/>
            <person name="Polle J."/>
            <person name="Salamov A."/>
            <person name="Terry A."/>
            <person name="Yamada T."/>
            <person name="Dunigan D.D."/>
            <person name="Grigoriev I.V."/>
            <person name="Claverie J.M."/>
            <person name="Van Etten J.L."/>
        </authorList>
    </citation>
    <scope>NUCLEOTIDE SEQUENCE [LARGE SCALE GENOMIC DNA]</scope>
    <source>
        <strain evidence="2 3">NC64A</strain>
    </source>
</reference>
<dbReference type="EMBL" id="GL433860">
    <property type="protein sequence ID" value="EFN51843.1"/>
    <property type="molecule type" value="Genomic_DNA"/>
</dbReference>
<accession>E1ZQR6</accession>
<evidence type="ECO:0000259" key="1">
    <source>
        <dbReference type="Pfam" id="PF07571"/>
    </source>
</evidence>
<sequence>MADTLAIQQTAHVIDRAGKLAFHSKRQHLTPMDVVAASGEQGYGGAALPQLLHVPDADLLYRFEADLSASETVRAQQLPAAPLELYYSMVRRALQHKAGGAGEGPLTVRAVTASLATDPGLQPVLPYLVPLLADEVGRNLKDVQQLRVVLR</sequence>
<dbReference type="RefSeq" id="XP_005843945.1">
    <property type="nucleotide sequence ID" value="XM_005843883.1"/>
</dbReference>
<keyword evidence="3" id="KW-1185">Reference proteome</keyword>
<evidence type="ECO:0000313" key="3">
    <source>
        <dbReference type="Proteomes" id="UP000008141"/>
    </source>
</evidence>
<dbReference type="GeneID" id="17351290"/>
<feature type="domain" description="TAF6 C-terminal HEAT repeat" evidence="1">
    <location>
        <begin position="83"/>
        <end position="150"/>
    </location>
</feature>
<proteinExistence type="predicted"/>
<dbReference type="Pfam" id="PF07571">
    <property type="entry name" value="TAF6_C"/>
    <property type="match status" value="1"/>
</dbReference>